<sequence length="251" mass="28815">MAYSNYTVVTLAAQIRGELDADADAAGGTAPDRLTRIVRDCGVELWTSYDWIFRRKQGALTTVASTATVDMPADFAEMDQRRLCDNEDGAGVLNFTQNAGLWQRYADRYEADDTADPVLALIVRDTGESAWRWHAKLTPTPEDAHSYDYWYLTVAPWVYDGASADALADSAEPVWPPTFNEGWRLLAKYRSQQAFERTDTWRETRGEFRSWLNQQKSENDETIRTPNETIEDGYRDFQNIHSFGWEDDRWL</sequence>
<evidence type="ECO:0000313" key="2">
    <source>
        <dbReference type="EMBL" id="QJA59583.1"/>
    </source>
</evidence>
<dbReference type="AlphaFoldDB" id="A0A6H1ZH31"/>
<dbReference type="EMBL" id="MT144021">
    <property type="protein sequence ID" value="QJA46782.1"/>
    <property type="molecule type" value="Genomic_DNA"/>
</dbReference>
<dbReference type="EMBL" id="MT141376">
    <property type="protein sequence ID" value="QJA59583.1"/>
    <property type="molecule type" value="Genomic_DNA"/>
</dbReference>
<evidence type="ECO:0000313" key="4">
    <source>
        <dbReference type="EMBL" id="QJH98698.1"/>
    </source>
</evidence>
<reference evidence="1" key="1">
    <citation type="submission" date="2020-03" db="EMBL/GenBank/DDBJ databases">
        <title>The deep terrestrial virosphere.</title>
        <authorList>
            <person name="Holmfeldt K."/>
            <person name="Nilsson E."/>
            <person name="Simone D."/>
            <person name="Lopez-Fernandez M."/>
            <person name="Wu X."/>
            <person name="de Brujin I."/>
            <person name="Lundin D."/>
            <person name="Andersson A."/>
            <person name="Bertilsson S."/>
            <person name="Dopson M."/>
        </authorList>
    </citation>
    <scope>NUCLEOTIDE SEQUENCE</scope>
    <source>
        <strain evidence="3">MM415A01153</strain>
        <strain evidence="2">MM415B01264</strain>
        <strain evidence="1">TM448A00526</strain>
        <strain evidence="4">TM448B01370</strain>
    </source>
</reference>
<gene>
    <name evidence="3" type="ORF">MM415A01153_0014</name>
    <name evidence="2" type="ORF">MM415B01264_0003</name>
    <name evidence="1" type="ORF">TM448A00526_0012</name>
    <name evidence="4" type="ORF">TM448B01370_0014</name>
</gene>
<proteinExistence type="predicted"/>
<name>A0A6H1ZH31_9ZZZZ</name>
<accession>A0A6H1ZH31</accession>
<evidence type="ECO:0000313" key="1">
    <source>
        <dbReference type="EMBL" id="QJA46782.1"/>
    </source>
</evidence>
<organism evidence="1">
    <name type="scientific">viral metagenome</name>
    <dbReference type="NCBI Taxonomy" id="1070528"/>
    <lineage>
        <taxon>unclassified sequences</taxon>
        <taxon>metagenomes</taxon>
        <taxon>organismal metagenomes</taxon>
    </lineage>
</organism>
<protein>
    <submittedName>
        <fullName evidence="1">Uncharacterized protein</fullName>
    </submittedName>
</protein>
<dbReference type="EMBL" id="MT142316">
    <property type="protein sequence ID" value="QJA78035.1"/>
    <property type="molecule type" value="Genomic_DNA"/>
</dbReference>
<evidence type="ECO:0000313" key="3">
    <source>
        <dbReference type="EMBL" id="QJA78035.1"/>
    </source>
</evidence>
<dbReference type="EMBL" id="MT144748">
    <property type="protein sequence ID" value="QJH98698.1"/>
    <property type="molecule type" value="Genomic_DNA"/>
</dbReference>